<proteinExistence type="predicted"/>
<sequence>MTPYLTARERAARQSAQTAIARAQAHVHRPSTPDPDEELGRLYPYVDHTRAREIRAELDATDDDWWPTPTQEHP</sequence>
<comment type="caution">
    <text evidence="2">The sequence shown here is derived from an EMBL/GenBank/DDBJ whole genome shotgun (WGS) entry which is preliminary data.</text>
</comment>
<evidence type="ECO:0000313" key="2">
    <source>
        <dbReference type="EMBL" id="GLH97371.1"/>
    </source>
</evidence>
<reference evidence="2" key="1">
    <citation type="submission" date="2022-12" db="EMBL/GenBank/DDBJ databases">
        <title>New Phytohabitans aurantiacus sp. RD004123 nov., an actinomycete isolated from soil.</title>
        <authorList>
            <person name="Triningsih D.W."/>
            <person name="Harunari E."/>
            <person name="Igarashi Y."/>
        </authorList>
    </citation>
    <scope>NUCLEOTIDE SEQUENCE</scope>
    <source>
        <strain evidence="2">RD004123</strain>
    </source>
</reference>
<evidence type="ECO:0000313" key="3">
    <source>
        <dbReference type="Proteomes" id="UP001144280"/>
    </source>
</evidence>
<evidence type="ECO:0008006" key="4">
    <source>
        <dbReference type="Google" id="ProtNLM"/>
    </source>
</evidence>
<name>A0ABQ5QUN9_9ACTN</name>
<evidence type="ECO:0000256" key="1">
    <source>
        <dbReference type="SAM" id="MobiDB-lite"/>
    </source>
</evidence>
<dbReference type="EMBL" id="BSDI01000010">
    <property type="protein sequence ID" value="GLH97371.1"/>
    <property type="molecule type" value="Genomic_DNA"/>
</dbReference>
<accession>A0ABQ5QUN9</accession>
<keyword evidence="3" id="KW-1185">Reference proteome</keyword>
<gene>
    <name evidence="2" type="ORF">Pa4123_26460</name>
</gene>
<dbReference type="RefSeq" id="WP_281895194.1">
    <property type="nucleotide sequence ID" value="NZ_BSDI01000010.1"/>
</dbReference>
<feature type="region of interest" description="Disordered" evidence="1">
    <location>
        <begin position="1"/>
        <end position="40"/>
    </location>
</feature>
<protein>
    <recommendedName>
        <fullName evidence="4">Antitoxin VbhA domain-containing protein</fullName>
    </recommendedName>
</protein>
<dbReference type="Proteomes" id="UP001144280">
    <property type="component" value="Unassembled WGS sequence"/>
</dbReference>
<organism evidence="2 3">
    <name type="scientific">Phytohabitans aurantiacus</name>
    <dbReference type="NCBI Taxonomy" id="3016789"/>
    <lineage>
        <taxon>Bacteria</taxon>
        <taxon>Bacillati</taxon>
        <taxon>Actinomycetota</taxon>
        <taxon>Actinomycetes</taxon>
        <taxon>Micromonosporales</taxon>
        <taxon>Micromonosporaceae</taxon>
    </lineage>
</organism>